<feature type="non-terminal residue" evidence="1">
    <location>
        <position position="1"/>
    </location>
</feature>
<name>A0A8S2U3H7_9BILA</name>
<dbReference type="InterPro" id="IPR011990">
    <property type="entry name" value="TPR-like_helical_dom_sf"/>
</dbReference>
<evidence type="ECO:0000313" key="1">
    <source>
        <dbReference type="EMBL" id="CAF4322227.1"/>
    </source>
</evidence>
<dbReference type="PANTHER" id="PTHR47928:SF207">
    <property type="entry name" value="PENTATRICOPEPTIDE REPEAT-CONTAINING PROTEIN"/>
    <property type="match status" value="1"/>
</dbReference>
<reference evidence="1" key="1">
    <citation type="submission" date="2021-02" db="EMBL/GenBank/DDBJ databases">
        <authorList>
            <person name="Nowell W R."/>
        </authorList>
    </citation>
    <scope>NUCLEOTIDE SEQUENCE</scope>
</reference>
<dbReference type="EMBL" id="CAJOBA010060251">
    <property type="protein sequence ID" value="CAF4322227.1"/>
    <property type="molecule type" value="Genomic_DNA"/>
</dbReference>
<sequence>MRSICRNIVDQIPLHLRNNPHLKNSLIDMWVSVSYSVNAYARNGIGSEAINLYRQMPENIRNTVSHICVLNACSHSGLLDQARAIFNEISAKTGEIIATMIDCLSRVYMFDEAQKLIDDYEKSNPSSLIMYTHDRSHPKSAEIYAELDRLSSELKKHGHEYDSSWITRPLQDGESVESALCGH</sequence>
<dbReference type="InterPro" id="IPR002885">
    <property type="entry name" value="PPR_rpt"/>
</dbReference>
<dbReference type="Proteomes" id="UP000682733">
    <property type="component" value="Unassembled WGS sequence"/>
</dbReference>
<protein>
    <submittedName>
        <fullName evidence="1">Uncharacterized protein</fullName>
    </submittedName>
</protein>
<evidence type="ECO:0000313" key="2">
    <source>
        <dbReference type="Proteomes" id="UP000682733"/>
    </source>
</evidence>
<accession>A0A8S2U3H7</accession>
<comment type="caution">
    <text evidence="1">The sequence shown here is derived from an EMBL/GenBank/DDBJ whole genome shotgun (WGS) entry which is preliminary data.</text>
</comment>
<dbReference type="Pfam" id="PF20430">
    <property type="entry name" value="Eplus_motif"/>
    <property type="match status" value="1"/>
</dbReference>
<dbReference type="Pfam" id="PF01535">
    <property type="entry name" value="PPR"/>
    <property type="match status" value="3"/>
</dbReference>
<gene>
    <name evidence="1" type="ORF">TMI583_LOCUS39636</name>
</gene>
<dbReference type="InterPro" id="IPR046849">
    <property type="entry name" value="E2_motif"/>
</dbReference>
<proteinExistence type="predicted"/>
<organism evidence="1 2">
    <name type="scientific">Didymodactylos carnosus</name>
    <dbReference type="NCBI Taxonomy" id="1234261"/>
    <lineage>
        <taxon>Eukaryota</taxon>
        <taxon>Metazoa</taxon>
        <taxon>Spiralia</taxon>
        <taxon>Gnathifera</taxon>
        <taxon>Rotifera</taxon>
        <taxon>Eurotatoria</taxon>
        <taxon>Bdelloidea</taxon>
        <taxon>Philodinida</taxon>
        <taxon>Philodinidae</taxon>
        <taxon>Didymodactylos</taxon>
    </lineage>
</organism>
<dbReference type="AlphaFoldDB" id="A0A8S2U3H7"/>
<dbReference type="InterPro" id="IPR050421">
    <property type="entry name" value="PPR"/>
</dbReference>
<dbReference type="Gene3D" id="1.25.40.10">
    <property type="entry name" value="Tetratricopeptide repeat domain"/>
    <property type="match status" value="1"/>
</dbReference>
<dbReference type="PANTHER" id="PTHR47928">
    <property type="entry name" value="REPEAT-CONTAINING PROTEIN, PUTATIVE-RELATED"/>
    <property type="match status" value="1"/>
</dbReference>